<dbReference type="EMBL" id="CP003600">
    <property type="protein sequence ID" value="AFY92533.1"/>
    <property type="molecule type" value="Genomic_DNA"/>
</dbReference>
<dbReference type="CDD" id="cd18793">
    <property type="entry name" value="SF2_C_SNF"/>
    <property type="match status" value="1"/>
</dbReference>
<dbReference type="PANTHER" id="PTHR45766">
    <property type="entry name" value="DNA ANNEALING HELICASE AND ENDONUCLEASE ZRANB3 FAMILY MEMBER"/>
    <property type="match status" value="1"/>
</dbReference>
<dbReference type="InterPro" id="IPR049730">
    <property type="entry name" value="SNF2/RAD54-like_C"/>
</dbReference>
<dbReference type="PANTHER" id="PTHR45766:SF6">
    <property type="entry name" value="SWI_SNF-RELATED MATRIX-ASSOCIATED ACTIN-DEPENDENT REGULATOR OF CHROMATIN SUBFAMILY A-LIKE PROTEIN 1"/>
    <property type="match status" value="1"/>
</dbReference>
<feature type="domain" description="Helicase C-terminal" evidence="5">
    <location>
        <begin position="930"/>
        <end position="1123"/>
    </location>
</feature>
<keyword evidence="6" id="KW-0547">Nucleotide-binding</keyword>
<dbReference type="Proteomes" id="UP000010366">
    <property type="component" value="Chromosome"/>
</dbReference>
<keyword evidence="6" id="KW-0067">ATP-binding</keyword>
<gene>
    <name evidence="6" type="ORF">Cha6605_1345</name>
</gene>
<keyword evidence="7" id="KW-1185">Reference proteome</keyword>
<feature type="compositionally biased region" description="Acidic residues" evidence="3">
    <location>
        <begin position="845"/>
        <end position="861"/>
    </location>
</feature>
<dbReference type="RefSeq" id="WP_015158717.1">
    <property type="nucleotide sequence ID" value="NC_019697.1"/>
</dbReference>
<dbReference type="PROSITE" id="PS51192">
    <property type="entry name" value="HELICASE_ATP_BIND_1"/>
    <property type="match status" value="1"/>
</dbReference>
<dbReference type="GO" id="GO:0016787">
    <property type="term" value="F:hydrolase activity"/>
    <property type="evidence" value="ECO:0007669"/>
    <property type="project" value="UniProtKB-KW"/>
</dbReference>
<dbReference type="PROSITE" id="PS51194">
    <property type="entry name" value="HELICASE_CTER"/>
    <property type="match status" value="1"/>
</dbReference>
<accession>K9UD02</accession>
<dbReference type="InterPro" id="IPR014001">
    <property type="entry name" value="Helicase_ATP-bd"/>
</dbReference>
<dbReference type="SMART" id="SM00487">
    <property type="entry name" value="DEXDc"/>
    <property type="match status" value="1"/>
</dbReference>
<reference evidence="6 7" key="1">
    <citation type="submission" date="2012-05" db="EMBL/GenBank/DDBJ databases">
        <title>Finished chromosome of genome of Chamaesiphon sp. PCC 6605.</title>
        <authorList>
            <consortium name="US DOE Joint Genome Institute"/>
            <person name="Gugger M."/>
            <person name="Coursin T."/>
            <person name="Rippka R."/>
            <person name="Tandeau De Marsac N."/>
            <person name="Huntemann M."/>
            <person name="Wei C.-L."/>
            <person name="Han J."/>
            <person name="Detter J.C."/>
            <person name="Han C."/>
            <person name="Tapia R."/>
            <person name="Chen A."/>
            <person name="Kyrpides N."/>
            <person name="Mavromatis K."/>
            <person name="Markowitz V."/>
            <person name="Szeto E."/>
            <person name="Ivanova N."/>
            <person name="Pagani I."/>
            <person name="Pati A."/>
            <person name="Goodwin L."/>
            <person name="Nordberg H.P."/>
            <person name="Cantor M.N."/>
            <person name="Hua S.X."/>
            <person name="Woyke T."/>
            <person name="Kerfeld C.A."/>
        </authorList>
    </citation>
    <scope>NUCLEOTIDE SEQUENCE [LARGE SCALE GENOMIC DNA]</scope>
    <source>
        <strain evidence="7">ATCC 27169 / PCC 6605</strain>
    </source>
</reference>
<proteinExistence type="predicted"/>
<keyword evidence="6" id="KW-0347">Helicase</keyword>
<evidence type="ECO:0000259" key="4">
    <source>
        <dbReference type="PROSITE" id="PS51192"/>
    </source>
</evidence>
<dbReference type="eggNOG" id="COG0553">
    <property type="taxonomic scope" value="Bacteria"/>
</dbReference>
<dbReference type="Gene3D" id="3.40.50.300">
    <property type="entry name" value="P-loop containing nucleotide triphosphate hydrolases"/>
    <property type="match status" value="1"/>
</dbReference>
<name>K9UD02_CHAP6</name>
<protein>
    <submittedName>
        <fullName evidence="6">DNA/RNA helicase, superfamily II</fullName>
    </submittedName>
</protein>
<dbReference type="InterPro" id="IPR027417">
    <property type="entry name" value="P-loop_NTPase"/>
</dbReference>
<sequence length="1408" mass="163003">MLETVFNQQIRNQRPYYLPVGQPIKGIDGRYWLVFVHRDAEEATVVKRFFKRLVNGKQATHKLLCIDPHAAEIHTYLPKQSGDIPSPALLRTAGLDLIEKFLYLEEFTTDRTLWAGSFKEIEGIKRRYSLPAQLADYNQAIEQILERSTIYRRSTAYFDSGVLKLYEEPLKSIMRTEGKIRLLMDWQGFTKRDDVASLERLHDPEYRDLFIDRTLQEFVQTLDDTDFNSTELLAELVRLEFLQIKLIKMDSGRGIYHRKTGILSDNYNNHILHEGSDNFTRAAHSRNAESVTFFKSWEGNDRETIIDSIHDFDREWNKEDISFDLTQTFLQQVLLERDRRIQQNQPQIDTITPTELPPGETTAVIITGTNLDTVETIDLPDNDLIQIDIIDRTPTQIDAEITISPEYPPQAITEVRVKDKQGEYNITPTHPPQVKNAQQLPDFAEIDGFRAAAELILAGKYGQPQDFLYWLAQKQIQQFKITRSDLLDTLVDRGILFQHQKDGAQHCLMVMENFGVAVCADAVGLGKTRLAAAVARLYRQQTSTARIAIIAAQKLHLNWEREMSELGLEKNNHYGLFNKNRMSRRGQFIEDFTRFGADLVIIDEAHEGIRNDKNRIHKLCLELKERDSIAKRNRHYLLLTATPWNNRREDIYNILYPFLTRPEGFKEWDFPVEVSDWFKKRDTGVNQFVDNTPLFRRTYRQIFLQRTRQMLRDAMPDLNVYAKRQAEWLPVIFEPDTEVALDRIFTRFETDLFIPSADPIKYLSGNVEQRSLLANQRRFFLQRAESSMYALRRTIVNFRNKIELMQSRLDAVTPDASGLEQFLLLHYGFNTLVNPAAIPAGVFDSEDEDYEESEEEEESEGEEKQEKRQQLRRSIEIAIHHLEANPSKAKDIYQLMQSHCEADLIELQEIQQLLAYEFVKDHKRSQVTAQVQELIRQGKKVLLISTFSDTVVDYYRYMAQKPDIDRAGIGMAIGSTKYYRADDESGNDRQFLPHNATKNCIKHKGMKRQELFRLFAPIATCREPNDRPLQSEEIMVLIGSETLSVGQNMQDADYLINIDLPWNPMVLEQRIGRIDRPKQHHPDRIYIYYANSESQLLRQASRLKNLNKKLVGDRFNIDSENSGDLSNLGASIYGDTLFDDAILPDYVNFLGRLAQVRKTEQENWQENCYSRQEQTPSMYTQYELLFREDVSEKIRALGEDYLANPIALGAGGEGEVKQLVALTIDYFDPNGKLIIEERQTIYWNDKTGEKDAYGLAIATANQTPALGRVIPRERSLTELTELYDRLVKLKQEYLADLDREETTSDVKTASERLSRIQQRIQRLHLNDLPADISPKVVKTAIGKLDSWKESKVVEKLLRAYNDGEKSQLPDTQFLMEFLTEVDLLNLIDLPKAKKASLKISVNALLLKV</sequence>
<dbReference type="GO" id="GO:0004386">
    <property type="term" value="F:helicase activity"/>
    <property type="evidence" value="ECO:0007669"/>
    <property type="project" value="UniProtKB-KW"/>
</dbReference>
<organism evidence="6 7">
    <name type="scientific">Chamaesiphon minutus (strain ATCC 27169 / PCC 6605)</name>
    <dbReference type="NCBI Taxonomy" id="1173020"/>
    <lineage>
        <taxon>Bacteria</taxon>
        <taxon>Bacillati</taxon>
        <taxon>Cyanobacteriota</taxon>
        <taxon>Cyanophyceae</taxon>
        <taxon>Gomontiellales</taxon>
        <taxon>Chamaesiphonaceae</taxon>
        <taxon>Chamaesiphon</taxon>
    </lineage>
</organism>
<dbReference type="STRING" id="1173020.Cha6605_1345"/>
<evidence type="ECO:0000256" key="2">
    <source>
        <dbReference type="SAM" id="Coils"/>
    </source>
</evidence>
<keyword evidence="2" id="KW-0175">Coiled coil</keyword>
<dbReference type="SUPFAM" id="SSF52540">
    <property type="entry name" value="P-loop containing nucleoside triphosphate hydrolases"/>
    <property type="match status" value="2"/>
</dbReference>
<dbReference type="HOGENOM" id="CLU_254100_0_0_3"/>
<feature type="coiled-coil region" evidence="2">
    <location>
        <begin position="1272"/>
        <end position="1326"/>
    </location>
</feature>
<evidence type="ECO:0000259" key="5">
    <source>
        <dbReference type="PROSITE" id="PS51194"/>
    </source>
</evidence>
<dbReference type="Gene3D" id="3.30.870.10">
    <property type="entry name" value="Endonuclease Chain A"/>
    <property type="match status" value="1"/>
</dbReference>
<dbReference type="GO" id="GO:0006281">
    <property type="term" value="P:DNA repair"/>
    <property type="evidence" value="ECO:0007669"/>
    <property type="project" value="TreeGrafter"/>
</dbReference>
<feature type="region of interest" description="Disordered" evidence="3">
    <location>
        <begin position="845"/>
        <end position="870"/>
    </location>
</feature>
<dbReference type="InterPro" id="IPR038718">
    <property type="entry name" value="SNF2-like_sf"/>
</dbReference>
<dbReference type="OrthoDB" id="9814088at2"/>
<dbReference type="Pfam" id="PF00271">
    <property type="entry name" value="Helicase_C"/>
    <property type="match status" value="1"/>
</dbReference>
<dbReference type="InterPro" id="IPR001650">
    <property type="entry name" value="Helicase_C-like"/>
</dbReference>
<dbReference type="KEGG" id="cmp:Cha6605_1345"/>
<feature type="domain" description="Helicase ATP-binding" evidence="4">
    <location>
        <begin position="508"/>
        <end position="661"/>
    </location>
</feature>
<evidence type="ECO:0000313" key="7">
    <source>
        <dbReference type="Proteomes" id="UP000010366"/>
    </source>
</evidence>
<dbReference type="PATRIC" id="fig|1173020.3.peg.1565"/>
<keyword evidence="1" id="KW-0378">Hydrolase</keyword>
<dbReference type="GO" id="GO:0031297">
    <property type="term" value="P:replication fork processing"/>
    <property type="evidence" value="ECO:0007669"/>
    <property type="project" value="TreeGrafter"/>
</dbReference>
<evidence type="ECO:0000313" key="6">
    <source>
        <dbReference type="EMBL" id="AFY92533.1"/>
    </source>
</evidence>
<dbReference type="Gene3D" id="3.40.50.10810">
    <property type="entry name" value="Tandem AAA-ATPase domain"/>
    <property type="match status" value="1"/>
</dbReference>
<dbReference type="Gene3D" id="2.60.40.10">
    <property type="entry name" value="Immunoglobulins"/>
    <property type="match status" value="1"/>
</dbReference>
<evidence type="ECO:0000256" key="3">
    <source>
        <dbReference type="SAM" id="MobiDB-lite"/>
    </source>
</evidence>
<evidence type="ECO:0000256" key="1">
    <source>
        <dbReference type="ARBA" id="ARBA00022801"/>
    </source>
</evidence>
<dbReference type="SMART" id="SM00490">
    <property type="entry name" value="HELICc"/>
    <property type="match status" value="1"/>
</dbReference>
<dbReference type="InterPro" id="IPR013783">
    <property type="entry name" value="Ig-like_fold"/>
</dbReference>